<dbReference type="HOGENOM" id="CLU_3020974_0_0_2"/>
<gene>
    <name evidence="1" type="ordered locus">Metev_1998</name>
</gene>
<dbReference type="KEGG" id="mev:Metev_1998"/>
<dbReference type="AlphaFoldDB" id="D7EBI5"/>
<dbReference type="GeneID" id="43316988"/>
<keyword evidence="2" id="KW-1185">Reference proteome</keyword>
<dbReference type="EMBL" id="CP002069">
    <property type="protein sequence ID" value="ADI74827.1"/>
    <property type="molecule type" value="Genomic_DNA"/>
</dbReference>
<evidence type="ECO:0000313" key="2">
    <source>
        <dbReference type="Proteomes" id="UP000000391"/>
    </source>
</evidence>
<proteinExistence type="predicted"/>
<accession>D7EBI5</accession>
<evidence type="ECO:0000313" key="1">
    <source>
        <dbReference type="EMBL" id="ADI74827.1"/>
    </source>
</evidence>
<dbReference type="RefSeq" id="WP_013195392.1">
    <property type="nucleotide sequence ID" value="NC_014253.1"/>
</dbReference>
<protein>
    <submittedName>
        <fullName evidence="1">Uncharacterized protein</fullName>
    </submittedName>
</protein>
<sequence length="55" mass="5984">MGDEYICLACGSIIDSESKIENYSKSIEICECCGKPVTKKVATNKTSKTPEAIPR</sequence>
<dbReference type="STRING" id="644295.Metev_1998"/>
<dbReference type="Proteomes" id="UP000000391">
    <property type="component" value="Chromosome"/>
</dbReference>
<name>D7EBI5_METEZ</name>
<reference evidence="1 2" key="1">
    <citation type="submission" date="2010-06" db="EMBL/GenBank/DDBJ databases">
        <title>Complete sequence chromosome of Methanohalobium evestigatum Z-7303.</title>
        <authorList>
            <consortium name="US DOE Joint Genome Institute"/>
            <person name="Lucas S."/>
            <person name="Copeland A."/>
            <person name="Lapidus A."/>
            <person name="Cheng J.-F."/>
            <person name="Bruce D."/>
            <person name="Goodwin L."/>
            <person name="Pitluck S."/>
            <person name="Saunders E."/>
            <person name="Detter J.C."/>
            <person name="Han C."/>
            <person name="Tapia R."/>
            <person name="Land M."/>
            <person name="Hauser L."/>
            <person name="Kyrpides N."/>
            <person name="Mikhailova N."/>
            <person name="Sieprawska-Lupa M."/>
            <person name="Whitman W.B."/>
            <person name="Anderson I."/>
            <person name="Woyke T."/>
        </authorList>
    </citation>
    <scope>NUCLEOTIDE SEQUENCE [LARGE SCALE GENOMIC DNA]</scope>
    <source>
        <strain evidence="2">ATCC BAA-1072 / DSM 3721 / NBRC 107634 / OCM 161 / Z-7303</strain>
    </source>
</reference>
<organism evidence="1 2">
    <name type="scientific">Methanohalobium evestigatum (strain ATCC BAA-1072 / DSM 3721 / NBRC 107634 / OCM 161 / Z-7303)</name>
    <dbReference type="NCBI Taxonomy" id="644295"/>
    <lineage>
        <taxon>Archaea</taxon>
        <taxon>Methanobacteriati</taxon>
        <taxon>Methanobacteriota</taxon>
        <taxon>Stenosarchaea group</taxon>
        <taxon>Methanomicrobia</taxon>
        <taxon>Methanosarcinales</taxon>
        <taxon>Methanosarcinaceae</taxon>
        <taxon>Methanohalobium</taxon>
    </lineage>
</organism>